<keyword evidence="2" id="KW-0560">Oxidoreductase</keyword>
<evidence type="ECO:0000313" key="2">
    <source>
        <dbReference type="EMBL" id="TKV82135.1"/>
    </source>
</evidence>
<dbReference type="PANTHER" id="PTHR42879:SF2">
    <property type="entry name" value="3-OXOACYL-[ACYL-CARRIER-PROTEIN] REDUCTASE FABG"/>
    <property type="match status" value="1"/>
</dbReference>
<dbReference type="InterPro" id="IPR050259">
    <property type="entry name" value="SDR"/>
</dbReference>
<dbReference type="PRINTS" id="PR00080">
    <property type="entry name" value="SDRFAMILY"/>
</dbReference>
<dbReference type="FunFam" id="3.40.50.720:FF:000084">
    <property type="entry name" value="Short-chain dehydrogenase reductase"/>
    <property type="match status" value="1"/>
</dbReference>
<dbReference type="EMBL" id="SZZP01000005">
    <property type="protein sequence ID" value="TKV82135.1"/>
    <property type="molecule type" value="Genomic_DNA"/>
</dbReference>
<evidence type="ECO:0000256" key="1">
    <source>
        <dbReference type="ARBA" id="ARBA00006484"/>
    </source>
</evidence>
<dbReference type="AlphaFoldDB" id="A0A4V6CY22"/>
<name>A0A4V6CY22_BRAEL</name>
<evidence type="ECO:0000313" key="3">
    <source>
        <dbReference type="Proteomes" id="UP000305095"/>
    </source>
</evidence>
<accession>A0A4V6CY22</accession>
<organism evidence="2 3">
    <name type="scientific">Bradyrhizobium elkanii</name>
    <dbReference type="NCBI Taxonomy" id="29448"/>
    <lineage>
        <taxon>Bacteria</taxon>
        <taxon>Pseudomonadati</taxon>
        <taxon>Pseudomonadota</taxon>
        <taxon>Alphaproteobacteria</taxon>
        <taxon>Hyphomicrobiales</taxon>
        <taxon>Nitrobacteraceae</taxon>
        <taxon>Bradyrhizobium</taxon>
    </lineage>
</organism>
<sequence>MDGCNPLREFGNTCGDEPGAVIDQQGKVVSILKGKVAVVSGSTSGIGLAYARAFAGAGANILLNGMGAPADVEKTRIAIENDFGVKAIYSPADMGEPMEIANMISFAERTFGSVDVLVNNAGIQHVSPIEDFPVEKWDAVIAINLSSAFHAIRAVTPGMKRRGWGRIITTASAHSQVASPFKSAYVAAKHGIVGLTKTVALELARSKITCNCISPGYVWTPLVEKQIPNTMTARNMDRDQVINDVLLAAQPTKEFVTVEQVASLALFLCGEGAAQITGANLSIDGGWTAA</sequence>
<dbReference type="PANTHER" id="PTHR42879">
    <property type="entry name" value="3-OXOACYL-(ACYL-CARRIER-PROTEIN) REDUCTASE"/>
    <property type="match status" value="1"/>
</dbReference>
<dbReference type="InterPro" id="IPR036291">
    <property type="entry name" value="NAD(P)-bd_dom_sf"/>
</dbReference>
<dbReference type="Gene3D" id="3.40.50.720">
    <property type="entry name" value="NAD(P)-binding Rossmann-like Domain"/>
    <property type="match status" value="1"/>
</dbReference>
<dbReference type="InterPro" id="IPR002347">
    <property type="entry name" value="SDR_fam"/>
</dbReference>
<reference evidence="2 3" key="1">
    <citation type="submission" date="2019-05" db="EMBL/GenBank/DDBJ databases">
        <title>Draft Genome of Bradyrhizobium elkanii strain SEMIA 938, Used in Commercial Inoculants for Lupinus spp. in Brazil.</title>
        <authorList>
            <person name="Hungria M."/>
            <person name="Delamuta J.R.M."/>
            <person name="Ribeiro R.A."/>
            <person name="Nogueira M.A."/>
        </authorList>
    </citation>
    <scope>NUCLEOTIDE SEQUENCE [LARGE SCALE GENOMIC DNA]</scope>
    <source>
        <strain evidence="2 3">Semia 938</strain>
    </source>
</reference>
<dbReference type="NCBIfam" id="TIGR01963">
    <property type="entry name" value="PHB_DH"/>
    <property type="match status" value="1"/>
</dbReference>
<dbReference type="GO" id="GO:0003858">
    <property type="term" value="F:3-hydroxybutyrate dehydrogenase activity"/>
    <property type="evidence" value="ECO:0007669"/>
    <property type="project" value="UniProtKB-EC"/>
</dbReference>
<dbReference type="InterPro" id="IPR011294">
    <property type="entry name" value="3-OHbutyrate_DH"/>
</dbReference>
<comment type="similarity">
    <text evidence="1">Belongs to the short-chain dehydrogenases/reductases (SDR) family.</text>
</comment>
<dbReference type="GO" id="GO:0032787">
    <property type="term" value="P:monocarboxylic acid metabolic process"/>
    <property type="evidence" value="ECO:0007669"/>
    <property type="project" value="UniProtKB-ARBA"/>
</dbReference>
<dbReference type="InterPro" id="IPR020904">
    <property type="entry name" value="Sc_DH/Rdtase_CS"/>
</dbReference>
<dbReference type="PROSITE" id="PS00061">
    <property type="entry name" value="ADH_SHORT"/>
    <property type="match status" value="1"/>
</dbReference>
<dbReference type="NCBIfam" id="NF009093">
    <property type="entry name" value="PRK12429.1"/>
    <property type="match status" value="1"/>
</dbReference>
<dbReference type="PRINTS" id="PR00081">
    <property type="entry name" value="GDHRDH"/>
</dbReference>
<dbReference type="EC" id="1.1.1.30" evidence="2"/>
<dbReference type="SUPFAM" id="SSF51735">
    <property type="entry name" value="NAD(P)-binding Rossmann-fold domains"/>
    <property type="match status" value="1"/>
</dbReference>
<comment type="caution">
    <text evidence="2">The sequence shown here is derived from an EMBL/GenBank/DDBJ whole genome shotgun (WGS) entry which is preliminary data.</text>
</comment>
<proteinExistence type="inferred from homology"/>
<dbReference type="Proteomes" id="UP000305095">
    <property type="component" value="Unassembled WGS sequence"/>
</dbReference>
<protein>
    <submittedName>
        <fullName evidence="2">3-hydroxybutyrate dehydrogenase</fullName>
        <ecNumber evidence="2">1.1.1.30</ecNumber>
    </submittedName>
</protein>
<dbReference type="Pfam" id="PF13561">
    <property type="entry name" value="adh_short_C2"/>
    <property type="match status" value="1"/>
</dbReference>
<gene>
    <name evidence="2" type="ORF">FDV58_09845</name>
</gene>